<accession>A0A8T2F034</accession>
<proteinExistence type="predicted"/>
<dbReference type="Pfam" id="PF03384">
    <property type="entry name" value="DUF287"/>
    <property type="match status" value="1"/>
</dbReference>
<sequence>MKGIQRQMILCDIMRGEAQQQRKEMVYREPTIQAYMVLGSDFTQRPSQTDKGHKRLENKACYRSRAQKIIHGKLSAESPRITLTRHGKHIRAKFEHALGITQITSEDVRPRVPSQSVLAPSKFLRYPQSSRMIRKVSLKQRSSIGDLRINGNLPRLSLEAVYESYIKRLKPSTGKEALLLDLMERVEDEDSVDLTTDAWNDRLDVQQNKIWWEDLYKLDVDSQRYREVHVPAVEQMEEPQQNVRQAEQMEEDSELLLP</sequence>
<organism evidence="3 4">
    <name type="scientific">Arabidopsis thaliana x Arabidopsis arenosa</name>
    <dbReference type="NCBI Taxonomy" id="1240361"/>
    <lineage>
        <taxon>Eukaryota</taxon>
        <taxon>Viridiplantae</taxon>
        <taxon>Streptophyta</taxon>
        <taxon>Embryophyta</taxon>
        <taxon>Tracheophyta</taxon>
        <taxon>Spermatophyta</taxon>
        <taxon>Magnoliopsida</taxon>
        <taxon>eudicotyledons</taxon>
        <taxon>Gunneridae</taxon>
        <taxon>Pentapetalae</taxon>
        <taxon>rosids</taxon>
        <taxon>malvids</taxon>
        <taxon>Brassicales</taxon>
        <taxon>Brassicaceae</taxon>
        <taxon>Camelineae</taxon>
        <taxon>Arabidopsis</taxon>
    </lineage>
</organism>
<feature type="domain" description="DUF287" evidence="2">
    <location>
        <begin position="176"/>
        <end position="216"/>
    </location>
</feature>
<dbReference type="InterPro" id="IPR005048">
    <property type="entry name" value="DUF287"/>
</dbReference>
<name>A0A8T2F034_9BRAS</name>
<reference evidence="3 4" key="1">
    <citation type="submission" date="2020-12" db="EMBL/GenBank/DDBJ databases">
        <title>Concerted genomic and epigenomic changes stabilize Arabidopsis allopolyploids.</title>
        <authorList>
            <person name="Chen Z."/>
        </authorList>
    </citation>
    <scope>NUCLEOTIDE SEQUENCE [LARGE SCALE GENOMIC DNA]</scope>
    <source>
        <strain evidence="3">Allo738</strain>
        <tissue evidence="3">Leaf</tissue>
    </source>
</reference>
<evidence type="ECO:0000313" key="3">
    <source>
        <dbReference type="EMBL" id="KAG7627193.1"/>
    </source>
</evidence>
<feature type="compositionally biased region" description="Acidic residues" evidence="1">
    <location>
        <begin position="248"/>
        <end position="258"/>
    </location>
</feature>
<gene>
    <name evidence="3" type="ORF">ISN45_At03g034680</name>
</gene>
<evidence type="ECO:0000256" key="1">
    <source>
        <dbReference type="SAM" id="MobiDB-lite"/>
    </source>
</evidence>
<feature type="region of interest" description="Disordered" evidence="1">
    <location>
        <begin position="236"/>
        <end position="258"/>
    </location>
</feature>
<comment type="caution">
    <text evidence="3">The sequence shown here is derived from an EMBL/GenBank/DDBJ whole genome shotgun (WGS) entry which is preliminary data.</text>
</comment>
<evidence type="ECO:0000259" key="2">
    <source>
        <dbReference type="Pfam" id="PF03384"/>
    </source>
</evidence>
<dbReference type="AlphaFoldDB" id="A0A8T2F034"/>
<dbReference type="Proteomes" id="UP000694240">
    <property type="component" value="Chromosome 3"/>
</dbReference>
<protein>
    <recommendedName>
        <fullName evidence="2">DUF287 domain-containing protein</fullName>
    </recommendedName>
</protein>
<keyword evidence="4" id="KW-1185">Reference proteome</keyword>
<evidence type="ECO:0000313" key="4">
    <source>
        <dbReference type="Proteomes" id="UP000694240"/>
    </source>
</evidence>
<dbReference type="EMBL" id="JAEFBK010000003">
    <property type="protein sequence ID" value="KAG7627193.1"/>
    <property type="molecule type" value="Genomic_DNA"/>
</dbReference>